<protein>
    <submittedName>
        <fullName evidence="1">Uncharacterized protein</fullName>
    </submittedName>
</protein>
<dbReference type="AlphaFoldDB" id="A0A521DNE0"/>
<sequence length="95" mass="10863">MCYDDITSRKSFKIIESAPARRCQRLVYIFRREMDAVISNLKSVTNNFAQFEYLDPALIGTKASIALLLGLISPTSYPAYIVWVWAQPQWKMAAV</sequence>
<name>A0A521DNE0_9SPHI</name>
<evidence type="ECO:0000313" key="1">
    <source>
        <dbReference type="EMBL" id="SMO73259.1"/>
    </source>
</evidence>
<proteinExistence type="predicted"/>
<keyword evidence="2" id="KW-1185">Reference proteome</keyword>
<evidence type="ECO:0000313" key="2">
    <source>
        <dbReference type="Proteomes" id="UP000320300"/>
    </source>
</evidence>
<dbReference type="Proteomes" id="UP000320300">
    <property type="component" value="Unassembled WGS sequence"/>
</dbReference>
<dbReference type="EMBL" id="FXTN01000006">
    <property type="protein sequence ID" value="SMO73259.1"/>
    <property type="molecule type" value="Genomic_DNA"/>
</dbReference>
<reference evidence="1 2" key="1">
    <citation type="submission" date="2017-05" db="EMBL/GenBank/DDBJ databases">
        <authorList>
            <person name="Varghese N."/>
            <person name="Submissions S."/>
        </authorList>
    </citation>
    <scope>NUCLEOTIDE SEQUENCE [LARGE SCALE GENOMIC DNA]</scope>
    <source>
        <strain evidence="1 2">DSM 19036</strain>
    </source>
</reference>
<organism evidence="1 2">
    <name type="scientific">Pedobacter westerhofensis</name>
    <dbReference type="NCBI Taxonomy" id="425512"/>
    <lineage>
        <taxon>Bacteria</taxon>
        <taxon>Pseudomonadati</taxon>
        <taxon>Bacteroidota</taxon>
        <taxon>Sphingobacteriia</taxon>
        <taxon>Sphingobacteriales</taxon>
        <taxon>Sphingobacteriaceae</taxon>
        <taxon>Pedobacter</taxon>
    </lineage>
</organism>
<gene>
    <name evidence="1" type="ORF">SAMN06265348_10638</name>
</gene>
<accession>A0A521DNE0</accession>